<keyword evidence="2 4" id="KW-0472">Membrane</keyword>
<feature type="transmembrane region" description="Helical" evidence="4">
    <location>
        <begin position="59"/>
        <end position="89"/>
    </location>
</feature>
<dbReference type="OrthoDB" id="1526082at2759"/>
<proteinExistence type="predicted"/>
<evidence type="ECO:0000256" key="4">
    <source>
        <dbReference type="SAM" id="Phobius"/>
    </source>
</evidence>
<organism evidence="5 6">
    <name type="scientific">Cephalotus follicularis</name>
    <name type="common">Albany pitcher plant</name>
    <dbReference type="NCBI Taxonomy" id="3775"/>
    <lineage>
        <taxon>Eukaryota</taxon>
        <taxon>Viridiplantae</taxon>
        <taxon>Streptophyta</taxon>
        <taxon>Embryophyta</taxon>
        <taxon>Tracheophyta</taxon>
        <taxon>Spermatophyta</taxon>
        <taxon>Magnoliopsida</taxon>
        <taxon>eudicotyledons</taxon>
        <taxon>Gunneridae</taxon>
        <taxon>Pentapetalae</taxon>
        <taxon>rosids</taxon>
        <taxon>fabids</taxon>
        <taxon>Oxalidales</taxon>
        <taxon>Cephalotaceae</taxon>
        <taxon>Cephalotus</taxon>
    </lineage>
</organism>
<reference evidence="6" key="1">
    <citation type="submission" date="2016-04" db="EMBL/GenBank/DDBJ databases">
        <title>Cephalotus genome sequencing.</title>
        <authorList>
            <person name="Fukushima K."/>
            <person name="Hasebe M."/>
            <person name="Fang X."/>
        </authorList>
    </citation>
    <scope>NUCLEOTIDE SEQUENCE [LARGE SCALE GENOMIC DNA]</scope>
    <source>
        <strain evidence="6">cv. St1</strain>
    </source>
</reference>
<dbReference type="PANTHER" id="PTHR31234:SF32">
    <property type="entry name" value="LATE EMBRYOGENESIS ABUNDANT (LEA) HYDROXYPROLINE-RICH GLYCOPROTEIN FAMILY"/>
    <property type="match status" value="1"/>
</dbReference>
<evidence type="ECO:0000313" key="6">
    <source>
        <dbReference type="Proteomes" id="UP000187406"/>
    </source>
</evidence>
<keyword evidence="4" id="KW-0812">Transmembrane</keyword>
<comment type="subcellular location">
    <subcellularLocation>
        <location evidence="1">Membrane</location>
    </subcellularLocation>
</comment>
<dbReference type="InParanoid" id="A0A1Q3ASG3"/>
<evidence type="ECO:0000256" key="2">
    <source>
        <dbReference type="ARBA" id="ARBA00023136"/>
    </source>
</evidence>
<dbReference type="PANTHER" id="PTHR31234">
    <property type="entry name" value="LATE EMBRYOGENESIS ABUNDANT (LEA) HYDROXYPROLINE-RICH GLYCOPROTEIN FAMILY"/>
    <property type="match status" value="1"/>
</dbReference>
<gene>
    <name evidence="5" type="ORF">CFOL_v3_02137</name>
</gene>
<dbReference type="STRING" id="3775.A0A1Q3ASG3"/>
<feature type="region of interest" description="Disordered" evidence="3">
    <location>
        <begin position="1"/>
        <end position="23"/>
    </location>
</feature>
<evidence type="ECO:0000256" key="3">
    <source>
        <dbReference type="SAM" id="MobiDB-lite"/>
    </source>
</evidence>
<dbReference type="GO" id="GO:0005886">
    <property type="term" value="C:plasma membrane"/>
    <property type="evidence" value="ECO:0007669"/>
    <property type="project" value="TreeGrafter"/>
</dbReference>
<evidence type="ECO:0000256" key="1">
    <source>
        <dbReference type="ARBA" id="ARBA00004370"/>
    </source>
</evidence>
<evidence type="ECO:0008006" key="7">
    <source>
        <dbReference type="Google" id="ProtNLM"/>
    </source>
</evidence>
<comment type="caution">
    <text evidence="5">The sequence shown here is derived from an EMBL/GenBank/DDBJ whole genome shotgun (WGS) entry which is preliminary data.</text>
</comment>
<sequence length="254" mass="28020">MEDLEARVHAPFPPLPKPPSRDQCKSSQRHVAFCEIPPKYQVRDDERCSDEESSRCRPCFFTCCAWTCLALCTLSLILLIVGVSFYAMVQSWLPEIRMEKISFIKTDFVNSSPGSPKMLALNAATDVVLQVSNKNENAGLVFGPLAVDVSWEEIKLGRANVPGFSLHPKNSTTLTLHSGVATSQVDKDDEGEIKTSLKNRDMMIDVFLTGLIGFNLGGLRMNGLPLQIVCQDINLSDVDLGRQPACDVKIFTLG</sequence>
<dbReference type="EMBL" id="BDDD01000079">
    <property type="protein sequence ID" value="GAV58604.1"/>
    <property type="molecule type" value="Genomic_DNA"/>
</dbReference>
<dbReference type="FunCoup" id="A0A1Q3ASG3">
    <property type="interactions" value="10"/>
</dbReference>
<protein>
    <recommendedName>
        <fullName evidence="7">LEA_2 domain-containing protein</fullName>
    </recommendedName>
</protein>
<keyword evidence="4" id="KW-1133">Transmembrane helix</keyword>
<keyword evidence="6" id="KW-1185">Reference proteome</keyword>
<dbReference type="AlphaFoldDB" id="A0A1Q3ASG3"/>
<dbReference type="GO" id="GO:0098542">
    <property type="term" value="P:defense response to other organism"/>
    <property type="evidence" value="ECO:0007669"/>
    <property type="project" value="InterPro"/>
</dbReference>
<evidence type="ECO:0000313" key="5">
    <source>
        <dbReference type="EMBL" id="GAV58604.1"/>
    </source>
</evidence>
<dbReference type="Proteomes" id="UP000187406">
    <property type="component" value="Unassembled WGS sequence"/>
</dbReference>
<accession>A0A1Q3ASG3</accession>
<dbReference type="InterPro" id="IPR044839">
    <property type="entry name" value="NDR1-like"/>
</dbReference>
<name>A0A1Q3ASG3_CEPFO</name>